<feature type="region of interest" description="Disordered" evidence="2">
    <location>
        <begin position="147"/>
        <end position="170"/>
    </location>
</feature>
<gene>
    <name evidence="3" type="ORF">PGLA1383_LOCUS7380</name>
</gene>
<proteinExistence type="predicted"/>
<sequence length="221" mass="23916">DTPSSAASTREALLALRQEHVRLREANVVLREREMAKRREIDGLCKTREAAAKELAQIQRDSAAEKEALKRCQQQRLGMQKKLERCREAVTAAVSSVDRIYSEKEGLLDLSGDEEESTQVGRVSAVEEATASGSVVAEMLLALAASPAKTSANADEQNSEEPSKSAYDKYTAGTENAVAIATPAIKKADVVPGVPEVSADQRAPLRDLNRVRLLDAKSDAQ</sequence>
<evidence type="ECO:0000313" key="4">
    <source>
        <dbReference type="Proteomes" id="UP000654075"/>
    </source>
</evidence>
<evidence type="ECO:0000256" key="1">
    <source>
        <dbReference type="SAM" id="Coils"/>
    </source>
</evidence>
<feature type="non-terminal residue" evidence="3">
    <location>
        <position position="1"/>
    </location>
</feature>
<dbReference type="Proteomes" id="UP000654075">
    <property type="component" value="Unassembled WGS sequence"/>
</dbReference>
<evidence type="ECO:0000313" key="3">
    <source>
        <dbReference type="EMBL" id="CAE8588586.1"/>
    </source>
</evidence>
<feature type="coiled-coil region" evidence="1">
    <location>
        <begin position="48"/>
        <end position="89"/>
    </location>
</feature>
<accession>A0A813DIV8</accession>
<dbReference type="OrthoDB" id="442329at2759"/>
<evidence type="ECO:0000256" key="2">
    <source>
        <dbReference type="SAM" id="MobiDB-lite"/>
    </source>
</evidence>
<name>A0A813DIV8_POLGL</name>
<reference evidence="3" key="1">
    <citation type="submission" date="2021-02" db="EMBL/GenBank/DDBJ databases">
        <authorList>
            <person name="Dougan E. K."/>
            <person name="Rhodes N."/>
            <person name="Thang M."/>
            <person name="Chan C."/>
        </authorList>
    </citation>
    <scope>NUCLEOTIDE SEQUENCE</scope>
</reference>
<organism evidence="3 4">
    <name type="scientific">Polarella glacialis</name>
    <name type="common">Dinoflagellate</name>
    <dbReference type="NCBI Taxonomy" id="89957"/>
    <lineage>
        <taxon>Eukaryota</taxon>
        <taxon>Sar</taxon>
        <taxon>Alveolata</taxon>
        <taxon>Dinophyceae</taxon>
        <taxon>Suessiales</taxon>
        <taxon>Suessiaceae</taxon>
        <taxon>Polarella</taxon>
    </lineage>
</organism>
<protein>
    <submittedName>
        <fullName evidence="3">Uncharacterized protein</fullName>
    </submittedName>
</protein>
<keyword evidence="4" id="KW-1185">Reference proteome</keyword>
<keyword evidence="1" id="KW-0175">Coiled coil</keyword>
<comment type="caution">
    <text evidence="3">The sequence shown here is derived from an EMBL/GenBank/DDBJ whole genome shotgun (WGS) entry which is preliminary data.</text>
</comment>
<dbReference type="AlphaFoldDB" id="A0A813DIV8"/>
<dbReference type="EMBL" id="CAJNNV010003227">
    <property type="protein sequence ID" value="CAE8588586.1"/>
    <property type="molecule type" value="Genomic_DNA"/>
</dbReference>